<dbReference type="Proteomes" id="UP000001819">
    <property type="component" value="Chromosome 2"/>
</dbReference>
<feature type="compositionally biased region" description="Basic and acidic residues" evidence="3">
    <location>
        <begin position="466"/>
        <end position="485"/>
    </location>
</feature>
<dbReference type="PROSITE" id="PS50096">
    <property type="entry name" value="IQ"/>
    <property type="match status" value="1"/>
</dbReference>
<dbReference type="FunFam" id="4.10.270.10:FF:000004">
    <property type="entry name" value="unconventional myosin-XVIIIa isoform X1"/>
    <property type="match status" value="1"/>
</dbReference>
<feature type="region of interest" description="Disordered" evidence="3">
    <location>
        <begin position="1364"/>
        <end position="1429"/>
    </location>
</feature>
<dbReference type="Gene3D" id="1.20.5.4820">
    <property type="match status" value="1"/>
</dbReference>
<evidence type="ECO:0000259" key="4">
    <source>
        <dbReference type="Pfam" id="PF01576"/>
    </source>
</evidence>
<feature type="compositionally biased region" description="Basic and acidic residues" evidence="3">
    <location>
        <begin position="420"/>
        <end position="430"/>
    </location>
</feature>
<name>A0A6I8VNB8_DROPS</name>
<feature type="compositionally biased region" description="Polar residues" evidence="3">
    <location>
        <begin position="285"/>
        <end position="298"/>
    </location>
</feature>
<evidence type="ECO:0000256" key="2">
    <source>
        <dbReference type="SAM" id="Coils"/>
    </source>
</evidence>
<evidence type="ECO:0000313" key="6">
    <source>
        <dbReference type="RefSeq" id="XP_033232556.1"/>
    </source>
</evidence>
<dbReference type="InterPro" id="IPR002928">
    <property type="entry name" value="Myosin_tail"/>
</dbReference>
<organism evidence="5 6">
    <name type="scientific">Drosophila pseudoobscura pseudoobscura</name>
    <name type="common">Fruit fly</name>
    <dbReference type="NCBI Taxonomy" id="46245"/>
    <lineage>
        <taxon>Eukaryota</taxon>
        <taxon>Metazoa</taxon>
        <taxon>Ecdysozoa</taxon>
        <taxon>Arthropoda</taxon>
        <taxon>Hexapoda</taxon>
        <taxon>Insecta</taxon>
        <taxon>Pterygota</taxon>
        <taxon>Neoptera</taxon>
        <taxon>Endopterygota</taxon>
        <taxon>Diptera</taxon>
        <taxon>Brachycera</taxon>
        <taxon>Muscomorpha</taxon>
        <taxon>Ephydroidea</taxon>
        <taxon>Drosophilidae</taxon>
        <taxon>Drosophila</taxon>
        <taxon>Sophophora</taxon>
    </lineage>
</organism>
<accession>A0A6I8VNB8</accession>
<feature type="coiled-coil region" evidence="2">
    <location>
        <begin position="815"/>
        <end position="891"/>
    </location>
</feature>
<protein>
    <submittedName>
        <fullName evidence="6">Unconventional myosin-XVIIIa isoform X6</fullName>
    </submittedName>
</protein>
<dbReference type="GO" id="GO:0031032">
    <property type="term" value="P:actomyosin structure organization"/>
    <property type="evidence" value="ECO:0007669"/>
    <property type="project" value="TreeGrafter"/>
</dbReference>
<dbReference type="GO" id="GO:0032982">
    <property type="term" value="C:myosin filament"/>
    <property type="evidence" value="ECO:0007669"/>
    <property type="project" value="TreeGrafter"/>
</dbReference>
<dbReference type="Pfam" id="PF01576">
    <property type="entry name" value="Myosin_tail_1"/>
    <property type="match status" value="1"/>
</dbReference>
<sequence>MYKHTVKSRLAQARSQPPPASGTAATTTPTSPKHGLGAGKKFFSHIRHKIEDNLSPKLGGKLYYKGSKHTRSMSALSLQVDGGCIGGKYTPKAVGPPVATPLKMMEQVPPQMSSSICSYVDSDEESHLSLSLSLTQQSLEDEIFAELEKVAHDESKLNEVLQSFDQILSEYPPVESIREMRPTEEVPLPAPPAEFCDRQMLLSKSHSSLSMGRAKRQIYQSPELANSMLLRRSDSTSNANSRYNSLSELNGSRIPVSKHSSLRKRSESFCLDQPLNHRSSKQRTRSMLTLNSGITGRSSIPARNTAPATARATAAVPVKAKASSAAAPLPPKRANSTLERRQVHSRPPGPRRANSTLRATTAHSDELLVKCLAKGHEILRQVENISSAKPKRSSSRGVSKEHSQLARNKKRHQQKLQYANEEKMGKPKLESCKIIPPKLGETSDKNQDLLVKVVQEVKTKPKAKAKAKDSLPLKKPLKQDEERQQEPSSDSDDSGHISNTVLSTSTSTCNSTGSLCESEGDEAEEPSAVKKSNKIAELLQKFEAVAAAAAAVKSNAAHASAPSMIATKVVAQVQAVRCIQTQVEIYPTYTKEILFRSGVLSELEAKRDVLLSDRIIQLQAFCRGYLARKKMSQRRVQELAVRCIQRNVKAFLAVRDWPWWRLLVRVTPLLNVHRTEEQLKTANEELLMLRAKLEKIECDRSEVKAENQKLEAKLSELTVDLAEERSTAHIATERLEAETGERLKLEKELGEQAGKVKNLQETTEKLEMELICAKSDLNGISEDEEGDNEEGSGGVYKLKYERVARELEFTKRRLQTQHEHDLEQLVGLKKQLEKKLSDAYEEVEEQRQVVGQWKRKAQKMTNEMNDLRMLLEEQNARNNLLEKKQRKFDAECQSLQDASRQERQAKERYGREKDVLQAEKFTLEQTLADTRLDLDLKEEKLASLQRELEEMTFGGSTEEEFAQLRRSKNETERRAKEQEEELDEMAGQIQLLEQAKLRLEMTLETMRKEARRESQQRDEELEEVRGNGYKKIKALECQLETEHEERTLLLREKHELERRLSSMEDRDRVDRDAEEALNQKLRRDLRKYKALLKDAQTQLERLKADTPGKTLIRQLRNQLEDAESARSLAMKARQTAEAELTEVQAMFEESHRARNDAEERANVAHRDRAELQAQIEENEEELSELMKKYSATVKQLNSEQINVSEAEFKLNEMEAERNNLKEQVGELQHRLDNVENLGDPSMAMMSKRLELRTKELESRLELEQATRARLEVQVNRHKEALEKLQNEVTQSKMREMQAQEMLKKSQKSLRDMREEYHTVSSREQESLTRRKDLEKKMEQMESEGAALKNDLRLALQRIADLQQAMEEEGEEELSESDESISSVGSISDLEDRLRPVHVKRSSQQSLNGGSLVGPSHTRTLVCEKDDNSPRITVTSPSSPHIHKMALAAKAIPATKPDTKLAEATATATTAAAATTIWRPKATSTPTTMTLRPVDVQQNGQKP</sequence>
<dbReference type="GO" id="GO:0051015">
    <property type="term" value="F:actin filament binding"/>
    <property type="evidence" value="ECO:0007669"/>
    <property type="project" value="TreeGrafter"/>
</dbReference>
<dbReference type="ExpressionAtlas" id="A0A6I8VNB8">
    <property type="expression patterns" value="baseline"/>
</dbReference>
<dbReference type="RefSeq" id="XP_033232556.1">
    <property type="nucleotide sequence ID" value="XM_033376665.1"/>
</dbReference>
<dbReference type="SMART" id="SM00015">
    <property type="entry name" value="IQ"/>
    <property type="match status" value="2"/>
</dbReference>
<proteinExistence type="predicted"/>
<feature type="compositionally biased region" description="Low complexity" evidence="3">
    <location>
        <begin position="301"/>
        <end position="327"/>
    </location>
</feature>
<feature type="region of interest" description="Disordered" evidence="3">
    <location>
        <begin position="231"/>
        <end position="361"/>
    </location>
</feature>
<feature type="region of interest" description="Disordered" evidence="3">
    <location>
        <begin position="1479"/>
        <end position="1502"/>
    </location>
</feature>
<feature type="region of interest" description="Disordered" evidence="3">
    <location>
        <begin position="459"/>
        <end position="529"/>
    </location>
</feature>
<evidence type="ECO:0000256" key="3">
    <source>
        <dbReference type="SAM" id="MobiDB-lite"/>
    </source>
</evidence>
<dbReference type="SUPFAM" id="SSF52540">
    <property type="entry name" value="P-loop containing nucleoside triphosphate hydrolases"/>
    <property type="match status" value="1"/>
</dbReference>
<feature type="region of interest" description="Disordered" evidence="3">
    <location>
        <begin position="954"/>
        <end position="984"/>
    </location>
</feature>
<gene>
    <name evidence="6" type="primary">Mhcl</name>
</gene>
<dbReference type="InterPro" id="IPR000048">
    <property type="entry name" value="IQ_motif_EF-hand-BS"/>
</dbReference>
<dbReference type="GO" id="GO:0005737">
    <property type="term" value="C:cytoplasm"/>
    <property type="evidence" value="ECO:0007669"/>
    <property type="project" value="TreeGrafter"/>
</dbReference>
<keyword evidence="1 2" id="KW-0175">Coiled coil</keyword>
<reference evidence="5" key="1">
    <citation type="submission" date="2024-06" db="UniProtKB">
        <authorList>
            <consortium name="RefSeq"/>
        </authorList>
    </citation>
    <scope>NUCLEOTIDE SEQUENCE [LARGE SCALE GENOMIC DNA]</scope>
    <source>
        <strain evidence="5">MV2-25</strain>
    </source>
</reference>
<evidence type="ECO:0000313" key="5">
    <source>
        <dbReference type="Proteomes" id="UP000001819"/>
    </source>
</evidence>
<dbReference type="Pfam" id="PF00612">
    <property type="entry name" value="IQ"/>
    <property type="match status" value="1"/>
</dbReference>
<keyword evidence="5" id="KW-1185">Reference proteome</keyword>
<feature type="region of interest" description="Disordered" evidence="3">
    <location>
        <begin position="382"/>
        <end position="430"/>
    </location>
</feature>
<feature type="region of interest" description="Disordered" evidence="3">
    <location>
        <begin position="1"/>
        <end position="38"/>
    </location>
</feature>
<dbReference type="GO" id="GO:0016460">
    <property type="term" value="C:myosin II complex"/>
    <property type="evidence" value="ECO:0007669"/>
    <property type="project" value="TreeGrafter"/>
</dbReference>
<feature type="compositionally biased region" description="Basic and acidic residues" evidence="3">
    <location>
        <begin position="967"/>
        <end position="977"/>
    </location>
</feature>
<feature type="coiled-coil region" evidence="2">
    <location>
        <begin position="672"/>
        <end position="776"/>
    </location>
</feature>
<feature type="domain" description="Myosin tail" evidence="4">
    <location>
        <begin position="744"/>
        <end position="1103"/>
    </location>
</feature>
<feature type="compositionally biased region" description="Acidic residues" evidence="3">
    <location>
        <begin position="1365"/>
        <end position="1378"/>
    </location>
</feature>
<reference evidence="6" key="2">
    <citation type="submission" date="2025-08" db="UniProtKB">
        <authorList>
            <consortium name="RefSeq"/>
        </authorList>
    </citation>
    <scope>IDENTIFICATION</scope>
    <source>
        <strain evidence="6">MV-25-SWS-2005</strain>
        <tissue evidence="6">Whole body</tissue>
    </source>
</reference>
<dbReference type="PANTHER" id="PTHR45615:SF36">
    <property type="entry name" value="MYOSIN HEAVY CHAIN-LIKE, ISOFORM B-RELATED"/>
    <property type="match status" value="1"/>
</dbReference>
<dbReference type="InterPro" id="IPR027417">
    <property type="entry name" value="P-loop_NTPase"/>
</dbReference>
<feature type="compositionally biased region" description="Polar residues" evidence="3">
    <location>
        <begin position="1481"/>
        <end position="1502"/>
    </location>
</feature>
<feature type="compositionally biased region" description="Polar residues" evidence="3">
    <location>
        <begin position="235"/>
        <end position="250"/>
    </location>
</feature>
<feature type="compositionally biased region" description="Low complexity" evidence="3">
    <location>
        <begin position="498"/>
        <end position="516"/>
    </location>
</feature>
<feature type="compositionally biased region" description="Low complexity" evidence="3">
    <location>
        <begin position="21"/>
        <end position="32"/>
    </location>
</feature>
<dbReference type="PANTHER" id="PTHR45615">
    <property type="entry name" value="MYOSIN HEAVY CHAIN, NON-MUSCLE"/>
    <property type="match status" value="1"/>
</dbReference>
<evidence type="ECO:0000256" key="1">
    <source>
        <dbReference type="ARBA" id="ARBA00023054"/>
    </source>
</evidence>
<feature type="region of interest" description="Disordered" evidence="3">
    <location>
        <begin position="1302"/>
        <end position="1330"/>
    </location>
</feature>